<dbReference type="Proteomes" id="UP001145021">
    <property type="component" value="Unassembled WGS sequence"/>
</dbReference>
<keyword evidence="2" id="KW-1185">Reference proteome</keyword>
<accession>A0A9W7XQB4</accession>
<gene>
    <name evidence="1" type="ORF">LPJ64_001602</name>
</gene>
<dbReference type="AlphaFoldDB" id="A0A9W7XQB4"/>
<protein>
    <submittedName>
        <fullName evidence="1">Uncharacterized protein</fullName>
    </submittedName>
</protein>
<organism evidence="1 2">
    <name type="scientific">Coemansia asiatica</name>
    <dbReference type="NCBI Taxonomy" id="1052880"/>
    <lineage>
        <taxon>Eukaryota</taxon>
        <taxon>Fungi</taxon>
        <taxon>Fungi incertae sedis</taxon>
        <taxon>Zoopagomycota</taxon>
        <taxon>Kickxellomycotina</taxon>
        <taxon>Kickxellomycetes</taxon>
        <taxon>Kickxellales</taxon>
        <taxon>Kickxellaceae</taxon>
        <taxon>Coemansia</taxon>
    </lineage>
</organism>
<evidence type="ECO:0000313" key="2">
    <source>
        <dbReference type="Proteomes" id="UP001145021"/>
    </source>
</evidence>
<evidence type="ECO:0000313" key="1">
    <source>
        <dbReference type="EMBL" id="KAJ1646981.1"/>
    </source>
</evidence>
<reference evidence="1" key="1">
    <citation type="submission" date="2022-07" db="EMBL/GenBank/DDBJ databases">
        <title>Phylogenomic reconstructions and comparative analyses of Kickxellomycotina fungi.</title>
        <authorList>
            <person name="Reynolds N.K."/>
            <person name="Stajich J.E."/>
            <person name="Barry K."/>
            <person name="Grigoriev I.V."/>
            <person name="Crous P."/>
            <person name="Smith M.E."/>
        </authorList>
    </citation>
    <scope>NUCLEOTIDE SEQUENCE</scope>
    <source>
        <strain evidence="1">NBRC 105413</strain>
    </source>
</reference>
<dbReference type="EMBL" id="JANBOH010000043">
    <property type="protein sequence ID" value="KAJ1646981.1"/>
    <property type="molecule type" value="Genomic_DNA"/>
</dbReference>
<proteinExistence type="predicted"/>
<name>A0A9W7XQB4_9FUNG</name>
<comment type="caution">
    <text evidence="1">The sequence shown here is derived from an EMBL/GenBank/DDBJ whole genome shotgun (WGS) entry which is preliminary data.</text>
</comment>
<sequence>MDRVHNDQLFAACDLYQLGHLYIDYSFTRSQLNSAYSRYIDNSPAAEYEEKIIDILASTSAFAYIQKLDFQMYNITFNDIVRILANVPCLYVFGVCPVRDQPSIDGLQGDYLIQCVQSDIFPLSKVLTRIFIYNGPALYVEKTCQSLALLVAGCPRLSVLDSTSNYRLQLVEGFKKLMEDKSFKPYHERIEMLFTEIN</sequence>